<protein>
    <submittedName>
        <fullName evidence="7">Sugar-binding transcriptional regulator</fullName>
    </submittedName>
</protein>
<feature type="domain" description="Sugar-binding" evidence="5">
    <location>
        <begin position="51"/>
        <end position="303"/>
    </location>
</feature>
<proteinExistence type="inferred from homology"/>
<evidence type="ECO:0000256" key="4">
    <source>
        <dbReference type="ARBA" id="ARBA00023163"/>
    </source>
</evidence>
<dbReference type="Gene3D" id="3.40.50.1360">
    <property type="match status" value="1"/>
</dbReference>
<dbReference type="InterPro" id="IPR037171">
    <property type="entry name" value="NagB/RpiA_transferase-like"/>
</dbReference>
<organism evidence="7 8">
    <name type="scientific">Kineococcus gynurae</name>
    <dbReference type="NCBI Taxonomy" id="452979"/>
    <lineage>
        <taxon>Bacteria</taxon>
        <taxon>Bacillati</taxon>
        <taxon>Actinomycetota</taxon>
        <taxon>Actinomycetes</taxon>
        <taxon>Kineosporiales</taxon>
        <taxon>Kineosporiaceae</taxon>
        <taxon>Kineococcus</taxon>
    </lineage>
</organism>
<keyword evidence="4" id="KW-0804">Transcription</keyword>
<evidence type="ECO:0000256" key="3">
    <source>
        <dbReference type="ARBA" id="ARBA00023125"/>
    </source>
</evidence>
<evidence type="ECO:0000313" key="8">
    <source>
        <dbReference type="Proteomes" id="UP001589748"/>
    </source>
</evidence>
<dbReference type="Pfam" id="PF04198">
    <property type="entry name" value="Sugar-bind"/>
    <property type="match status" value="1"/>
</dbReference>
<keyword evidence="8" id="KW-1185">Reference proteome</keyword>
<accession>A0ABV5LP93</accession>
<dbReference type="InterPro" id="IPR007630">
    <property type="entry name" value="RNA_pol_sigma70_r4"/>
</dbReference>
<gene>
    <name evidence="7" type="ORF">ACFFVI_02960</name>
</gene>
<evidence type="ECO:0000259" key="5">
    <source>
        <dbReference type="Pfam" id="PF04198"/>
    </source>
</evidence>
<dbReference type="Proteomes" id="UP001589748">
    <property type="component" value="Unassembled WGS sequence"/>
</dbReference>
<dbReference type="Pfam" id="PF04545">
    <property type="entry name" value="Sigma70_r4"/>
    <property type="match status" value="1"/>
</dbReference>
<dbReference type="RefSeq" id="WP_380139691.1">
    <property type="nucleotide sequence ID" value="NZ_JBHLUI010000012.1"/>
</dbReference>
<dbReference type="SUPFAM" id="SSF100950">
    <property type="entry name" value="NagB/RpiA/CoA transferase-like"/>
    <property type="match status" value="1"/>
</dbReference>
<name>A0ABV5LP93_9ACTN</name>
<keyword evidence="3" id="KW-0238">DNA-binding</keyword>
<evidence type="ECO:0000313" key="7">
    <source>
        <dbReference type="EMBL" id="MFB9375921.1"/>
    </source>
</evidence>
<dbReference type="Gene3D" id="1.10.10.60">
    <property type="entry name" value="Homeodomain-like"/>
    <property type="match status" value="1"/>
</dbReference>
<dbReference type="EMBL" id="JBHMDM010000001">
    <property type="protein sequence ID" value="MFB9375921.1"/>
    <property type="molecule type" value="Genomic_DNA"/>
</dbReference>
<evidence type="ECO:0000256" key="1">
    <source>
        <dbReference type="ARBA" id="ARBA00010466"/>
    </source>
</evidence>
<reference evidence="7 8" key="1">
    <citation type="submission" date="2024-09" db="EMBL/GenBank/DDBJ databases">
        <authorList>
            <person name="Sun Q."/>
            <person name="Mori K."/>
        </authorList>
    </citation>
    <scope>NUCLEOTIDE SEQUENCE [LARGE SCALE GENOMIC DNA]</scope>
    <source>
        <strain evidence="7 8">TISTR 1856</strain>
    </source>
</reference>
<comment type="caution">
    <text evidence="7">The sequence shown here is derived from an EMBL/GenBank/DDBJ whole genome shotgun (WGS) entry which is preliminary data.</text>
</comment>
<evidence type="ECO:0000259" key="6">
    <source>
        <dbReference type="Pfam" id="PF04545"/>
    </source>
</evidence>
<dbReference type="SUPFAM" id="SSF46785">
    <property type="entry name" value="Winged helix' DNA-binding domain"/>
    <property type="match status" value="1"/>
</dbReference>
<dbReference type="PANTHER" id="PTHR34294:SF1">
    <property type="entry name" value="TRANSCRIPTIONAL REGULATOR LSRR"/>
    <property type="match status" value="1"/>
</dbReference>
<dbReference type="InterPro" id="IPR007324">
    <property type="entry name" value="Sugar-bd_dom_put"/>
</dbReference>
<feature type="domain" description="RNA polymerase sigma-70 region 4" evidence="6">
    <location>
        <begin position="4"/>
        <end position="33"/>
    </location>
</feature>
<dbReference type="InterPro" id="IPR051054">
    <property type="entry name" value="SorC_transcr_regulators"/>
</dbReference>
<dbReference type="PANTHER" id="PTHR34294">
    <property type="entry name" value="TRANSCRIPTIONAL REGULATOR-RELATED"/>
    <property type="match status" value="1"/>
</dbReference>
<keyword evidence="2" id="KW-0805">Transcription regulation</keyword>
<comment type="similarity">
    <text evidence="1">Belongs to the SorC transcriptional regulatory family.</text>
</comment>
<sequence length="308" mass="32452">MARLYHVRGLRQSEIAERLHISQSRVSRLLSQAEAAGVVRTIVVLPTGLHSDLEDDLEQRFGLREAHVVEAVADDEDELARDLGHVASSVLAANPLRATTVGYTSWSRTLRHCVEALAPGGSHAERVVELLGDLGSPALQHEAAQSTEHLAHLLGATPLYLRTPGVLLDAGTRAALLDHNAHAQRSLSAMDDLDVALVGIGPARTAPPLGGDTFFTDEQFARARELGAVGEVCLRFLDADGHVLSTPFDDLVVGVTAEQLASAGTRFAVAGGQGKHAAILAALRGRWVDVLVTDTGTAEALLAAGPPA</sequence>
<evidence type="ECO:0000256" key="2">
    <source>
        <dbReference type="ARBA" id="ARBA00023015"/>
    </source>
</evidence>
<dbReference type="InterPro" id="IPR036390">
    <property type="entry name" value="WH_DNA-bd_sf"/>
</dbReference>